<feature type="domain" description="Zinc finger-XS" evidence="1">
    <location>
        <begin position="8"/>
        <end position="34"/>
    </location>
</feature>
<evidence type="ECO:0000259" key="1">
    <source>
        <dbReference type="Pfam" id="PF03470"/>
    </source>
</evidence>
<dbReference type="AlphaFoldDB" id="A0A7V4XT76"/>
<dbReference type="EMBL" id="DTKL01000056">
    <property type="protein sequence ID" value="HGY94729.1"/>
    <property type="molecule type" value="Genomic_DNA"/>
</dbReference>
<reference evidence="2" key="1">
    <citation type="journal article" date="2020" name="mSystems">
        <title>Genome- and Community-Level Interaction Insights into Carbon Utilization and Element Cycling Functions of Hydrothermarchaeota in Hydrothermal Sediment.</title>
        <authorList>
            <person name="Zhou Z."/>
            <person name="Liu Y."/>
            <person name="Xu W."/>
            <person name="Pan J."/>
            <person name="Luo Z.H."/>
            <person name="Li M."/>
        </authorList>
    </citation>
    <scope>NUCLEOTIDE SEQUENCE [LARGE SCALE GENOMIC DNA]</scope>
    <source>
        <strain evidence="2">SpSt-855</strain>
    </source>
</reference>
<name>A0A7V4XT76_9BACT</name>
<dbReference type="Pfam" id="PF03470">
    <property type="entry name" value="zf-XS"/>
    <property type="match status" value="1"/>
</dbReference>
<evidence type="ECO:0000313" key="2">
    <source>
        <dbReference type="EMBL" id="HGY94729.1"/>
    </source>
</evidence>
<sequence>MGGGSVRCPACFIGRKATAKLISLLQAAMTVGEAAICI</sequence>
<accession>A0A7V4XT76</accession>
<protein>
    <recommendedName>
        <fullName evidence="1">Zinc finger-XS domain-containing protein</fullName>
    </recommendedName>
</protein>
<organism evidence="2">
    <name type="scientific">Acidobacterium capsulatum</name>
    <dbReference type="NCBI Taxonomy" id="33075"/>
    <lineage>
        <taxon>Bacteria</taxon>
        <taxon>Pseudomonadati</taxon>
        <taxon>Acidobacteriota</taxon>
        <taxon>Terriglobia</taxon>
        <taxon>Terriglobales</taxon>
        <taxon>Acidobacteriaceae</taxon>
        <taxon>Acidobacterium</taxon>
    </lineage>
</organism>
<gene>
    <name evidence="2" type="ORF">ENW50_08630</name>
</gene>
<proteinExistence type="predicted"/>
<dbReference type="GO" id="GO:0031047">
    <property type="term" value="P:regulatory ncRNA-mediated gene silencing"/>
    <property type="evidence" value="ECO:0007669"/>
    <property type="project" value="InterPro"/>
</dbReference>
<dbReference type="InterPro" id="IPR005381">
    <property type="entry name" value="Znf-XS_domain"/>
</dbReference>
<comment type="caution">
    <text evidence="2">The sequence shown here is derived from an EMBL/GenBank/DDBJ whole genome shotgun (WGS) entry which is preliminary data.</text>
</comment>